<name>A0A3D8RIC0_9HELO</name>
<gene>
    <name evidence="4" type="ORF">BP5796_07162</name>
</gene>
<reference evidence="4 5" key="1">
    <citation type="journal article" date="2018" name="IMA Fungus">
        <title>IMA Genome-F 9: Draft genome sequence of Annulohypoxylon stygium, Aspergillus mulundensis, Berkeleyomyces basicola (syn. Thielaviopsis basicola), Ceratocystis smalleyi, two Cercospora beticola strains, Coleophoma cylindrospora, Fusarium fracticaudum, Phialophora cf. hyalina, and Morchella septimelata.</title>
        <authorList>
            <person name="Wingfield B.D."/>
            <person name="Bills G.F."/>
            <person name="Dong Y."/>
            <person name="Huang W."/>
            <person name="Nel W.J."/>
            <person name="Swalarsk-Parry B.S."/>
            <person name="Vaghefi N."/>
            <person name="Wilken P.M."/>
            <person name="An Z."/>
            <person name="de Beer Z.W."/>
            <person name="De Vos L."/>
            <person name="Chen L."/>
            <person name="Duong T.A."/>
            <person name="Gao Y."/>
            <person name="Hammerbacher A."/>
            <person name="Kikkert J.R."/>
            <person name="Li Y."/>
            <person name="Li H."/>
            <person name="Li K."/>
            <person name="Li Q."/>
            <person name="Liu X."/>
            <person name="Ma X."/>
            <person name="Naidoo K."/>
            <person name="Pethybridge S.J."/>
            <person name="Sun J."/>
            <person name="Steenkamp E.T."/>
            <person name="van der Nest M.A."/>
            <person name="van Wyk S."/>
            <person name="Wingfield M.J."/>
            <person name="Xiong C."/>
            <person name="Yue Q."/>
            <person name="Zhang X."/>
        </authorList>
    </citation>
    <scope>NUCLEOTIDE SEQUENCE [LARGE SCALE GENOMIC DNA]</scope>
    <source>
        <strain evidence="4 5">BP5796</strain>
    </source>
</reference>
<dbReference type="Proteomes" id="UP000256328">
    <property type="component" value="Unassembled WGS sequence"/>
</dbReference>
<dbReference type="PROSITE" id="PS51212">
    <property type="entry name" value="WSC"/>
    <property type="match status" value="1"/>
</dbReference>
<feature type="domain" description="WSC" evidence="3">
    <location>
        <begin position="43"/>
        <end position="142"/>
    </location>
</feature>
<organism evidence="4 5">
    <name type="scientific">Coleophoma crateriformis</name>
    <dbReference type="NCBI Taxonomy" id="565419"/>
    <lineage>
        <taxon>Eukaryota</taxon>
        <taxon>Fungi</taxon>
        <taxon>Dikarya</taxon>
        <taxon>Ascomycota</taxon>
        <taxon>Pezizomycotina</taxon>
        <taxon>Leotiomycetes</taxon>
        <taxon>Helotiales</taxon>
        <taxon>Dermateaceae</taxon>
        <taxon>Coleophoma</taxon>
    </lineage>
</organism>
<dbReference type="EMBL" id="PDLN01000010">
    <property type="protein sequence ID" value="RDW73720.1"/>
    <property type="molecule type" value="Genomic_DNA"/>
</dbReference>
<dbReference type="PANTHER" id="PTHR45964">
    <property type="entry name" value="WSCD FAMILY MEMBER CG9164"/>
    <property type="match status" value="1"/>
</dbReference>
<keyword evidence="1" id="KW-0677">Repeat</keyword>
<evidence type="ECO:0000313" key="4">
    <source>
        <dbReference type="EMBL" id="RDW73720.1"/>
    </source>
</evidence>
<accession>A0A3D8RIC0</accession>
<protein>
    <recommendedName>
        <fullName evidence="3">WSC domain-containing protein</fullName>
    </recommendedName>
</protein>
<evidence type="ECO:0000256" key="1">
    <source>
        <dbReference type="ARBA" id="ARBA00022737"/>
    </source>
</evidence>
<comment type="caution">
    <text evidence="4">The sequence shown here is derived from an EMBL/GenBank/DDBJ whole genome shotgun (WGS) entry which is preliminary data.</text>
</comment>
<dbReference type="Pfam" id="PF01822">
    <property type="entry name" value="WSC"/>
    <property type="match status" value="1"/>
</dbReference>
<dbReference type="InterPro" id="IPR002889">
    <property type="entry name" value="WSC_carb-bd"/>
</dbReference>
<dbReference type="PANTHER" id="PTHR45964:SF5">
    <property type="entry name" value="WSCD FAMILY MEMBER CG9164"/>
    <property type="match status" value="1"/>
</dbReference>
<dbReference type="OrthoDB" id="2019572at2759"/>
<evidence type="ECO:0000256" key="2">
    <source>
        <dbReference type="SAM" id="MobiDB-lite"/>
    </source>
</evidence>
<feature type="region of interest" description="Disordered" evidence="2">
    <location>
        <begin position="1"/>
        <end position="34"/>
    </location>
</feature>
<proteinExistence type="predicted"/>
<dbReference type="InterPro" id="IPR051589">
    <property type="entry name" value="Sialate-O-sulfotransferase"/>
</dbReference>
<dbReference type="SMART" id="SM00321">
    <property type="entry name" value="WSC"/>
    <property type="match status" value="1"/>
</dbReference>
<dbReference type="AlphaFoldDB" id="A0A3D8RIC0"/>
<keyword evidence="5" id="KW-1185">Reference proteome</keyword>
<evidence type="ECO:0000313" key="5">
    <source>
        <dbReference type="Proteomes" id="UP000256328"/>
    </source>
</evidence>
<sequence>MSSTDTPSTSSSSSSRSSSSSSSSSISSSSATPTPTVVPYISGYDHQGCYIDSEDGAAPSARGLPVLAYRRKDNTIESCLTACKASGFKYFGVEYGSECWCGNRIKRTSILAADQSSCNYPCPGNPSELCGGGWRLNVYKYT</sequence>
<evidence type="ECO:0000259" key="3">
    <source>
        <dbReference type="PROSITE" id="PS51212"/>
    </source>
</evidence>